<feature type="transmembrane region" description="Helical" evidence="1">
    <location>
        <begin position="156"/>
        <end position="176"/>
    </location>
</feature>
<organism evidence="2 3">
    <name type="scientific">Methanoculleus chikugoensis</name>
    <dbReference type="NCBI Taxonomy" id="118126"/>
    <lineage>
        <taxon>Archaea</taxon>
        <taxon>Methanobacteriati</taxon>
        <taxon>Methanobacteriota</taxon>
        <taxon>Stenosarchaea group</taxon>
        <taxon>Methanomicrobia</taxon>
        <taxon>Methanomicrobiales</taxon>
        <taxon>Methanomicrobiaceae</taxon>
        <taxon>Methanoculleus</taxon>
    </lineage>
</organism>
<protein>
    <recommendedName>
        <fullName evidence="4">S-layer protein</fullName>
    </recommendedName>
</protein>
<keyword evidence="1" id="KW-0472">Membrane</keyword>
<dbReference type="EMBL" id="AP019781">
    <property type="protein sequence ID" value="BBL67984.1"/>
    <property type="molecule type" value="Genomic_DNA"/>
</dbReference>
<evidence type="ECO:0000313" key="3">
    <source>
        <dbReference type="Proteomes" id="UP000824969"/>
    </source>
</evidence>
<proteinExistence type="predicted"/>
<accession>A0ABM7H508</accession>
<keyword evidence="3" id="KW-1185">Reference proteome</keyword>
<dbReference type="Proteomes" id="UP000824969">
    <property type="component" value="Chromosome"/>
</dbReference>
<evidence type="ECO:0008006" key="4">
    <source>
        <dbReference type="Google" id="ProtNLM"/>
    </source>
</evidence>
<name>A0ABM7H508_9EURY</name>
<gene>
    <name evidence="2" type="ORF">MchiMG62_11650</name>
</gene>
<sequence>MPARSLRPRLFLLVAFSALLIMPCSVSGATPPPLPSLTLSLSNDTLFGDEDLVISAAWSRDASFYRPPGSVDVLIYSASSGSPVAGYTILEDDRVAADDTTRYFRGTVPSSELPEGKLLLVATDPVSGAEARAPIDVIEPGPDYPGVQAKRYAETAFFAVAAVLLAVLVAGLGLLLRRP</sequence>
<keyword evidence="1" id="KW-0812">Transmembrane</keyword>
<keyword evidence="1" id="KW-1133">Transmembrane helix</keyword>
<evidence type="ECO:0000313" key="2">
    <source>
        <dbReference type="EMBL" id="BBL67984.1"/>
    </source>
</evidence>
<evidence type="ECO:0000256" key="1">
    <source>
        <dbReference type="SAM" id="Phobius"/>
    </source>
</evidence>
<reference evidence="2 3" key="1">
    <citation type="submission" date="2019-06" db="EMBL/GenBank/DDBJ databases">
        <title>Complete genome sequence of Methanoculleus chikugoensis strain MG62.</title>
        <authorList>
            <person name="Asakawa S."/>
            <person name="Dianou D."/>
        </authorList>
    </citation>
    <scope>NUCLEOTIDE SEQUENCE [LARGE SCALE GENOMIC DNA]</scope>
    <source>
        <strain evidence="2 3">MG62</strain>
    </source>
</reference>